<keyword evidence="2" id="KW-1185">Reference proteome</keyword>
<evidence type="ECO:0000313" key="2">
    <source>
        <dbReference type="Proteomes" id="UP001497680"/>
    </source>
</evidence>
<accession>A0ACC0D2W0</accession>
<gene>
    <name evidence="1" type="ORF">F4821DRAFT_259305</name>
</gene>
<dbReference type="EMBL" id="MU394310">
    <property type="protein sequence ID" value="KAI6087060.1"/>
    <property type="molecule type" value="Genomic_DNA"/>
</dbReference>
<proteinExistence type="predicted"/>
<comment type="caution">
    <text evidence="1">The sequence shown here is derived from an EMBL/GenBank/DDBJ whole genome shotgun (WGS) entry which is preliminary data.</text>
</comment>
<reference evidence="1 2" key="1">
    <citation type="journal article" date="2022" name="New Phytol.">
        <title>Ecological generalism drives hyperdiversity of secondary metabolite gene clusters in xylarialean endophytes.</title>
        <authorList>
            <person name="Franco M.E.E."/>
            <person name="Wisecaver J.H."/>
            <person name="Arnold A.E."/>
            <person name="Ju Y.M."/>
            <person name="Slot J.C."/>
            <person name="Ahrendt S."/>
            <person name="Moore L.P."/>
            <person name="Eastman K.E."/>
            <person name="Scott K."/>
            <person name="Konkel Z."/>
            <person name="Mondo S.J."/>
            <person name="Kuo A."/>
            <person name="Hayes R.D."/>
            <person name="Haridas S."/>
            <person name="Andreopoulos B."/>
            <person name="Riley R."/>
            <person name="LaButti K."/>
            <person name="Pangilinan J."/>
            <person name="Lipzen A."/>
            <person name="Amirebrahimi M."/>
            <person name="Yan J."/>
            <person name="Adam C."/>
            <person name="Keymanesh K."/>
            <person name="Ng V."/>
            <person name="Louie K."/>
            <person name="Northen T."/>
            <person name="Drula E."/>
            <person name="Henrissat B."/>
            <person name="Hsieh H.M."/>
            <person name="Youens-Clark K."/>
            <person name="Lutzoni F."/>
            <person name="Miadlikowska J."/>
            <person name="Eastwood D.C."/>
            <person name="Hamelin R.C."/>
            <person name="Grigoriev I.V."/>
            <person name="U'Ren J.M."/>
        </authorList>
    </citation>
    <scope>NUCLEOTIDE SEQUENCE [LARGE SCALE GENOMIC DNA]</scope>
    <source>
        <strain evidence="1 2">ER1909</strain>
    </source>
</reference>
<organism evidence="1 2">
    <name type="scientific">Hypoxylon rubiginosum</name>
    <dbReference type="NCBI Taxonomy" id="110542"/>
    <lineage>
        <taxon>Eukaryota</taxon>
        <taxon>Fungi</taxon>
        <taxon>Dikarya</taxon>
        <taxon>Ascomycota</taxon>
        <taxon>Pezizomycotina</taxon>
        <taxon>Sordariomycetes</taxon>
        <taxon>Xylariomycetidae</taxon>
        <taxon>Xylariales</taxon>
        <taxon>Hypoxylaceae</taxon>
        <taxon>Hypoxylon</taxon>
    </lineage>
</organism>
<sequence length="482" mass="52184">MAEPNREPENNQRGNDSSSENPAAAGSNPQPQELKEGGYGWVVIFGIFLLNAHTWGLNSSFAVFLAYYLRNGTFGSDPFGYAFIGGLSISIALLASPLATTLAGWKRCGIRWTIFIGVVFETIAFIGSSFATELWHLILSQGISFGLGMGLCFVSSASVPPQWFVKRRSLANSIAASGSGFGGLCYSLATNAMITNIGLPWAFRIIAIICFVVNSIAAYLIRDRNEAVGSVHVAFNWKLFKRPSFLLFQAWMALSIVGYVILIYSIVDYSQSVGLSSSQASLVGAMFSLFQGLGRPVIGLSSDSIGRLNIANLCTLFCGLLCMFFWVFGTTSFAACIVFAMLSGSVAGVIWATVAPICAEVVGLALIPSALSMTWLVLVLPSTFAEVIGLSLRRSGPGGYLDVQLFVGSMYIGAFIFGWFLRAWKVWELKQVQLDKEQRELAIRDEGVLTAALSHQSRANGASPPTQRWTSFLKGLYAIERV</sequence>
<name>A0ACC0D2W0_9PEZI</name>
<evidence type="ECO:0000313" key="1">
    <source>
        <dbReference type="EMBL" id="KAI6087060.1"/>
    </source>
</evidence>
<dbReference type="Proteomes" id="UP001497680">
    <property type="component" value="Unassembled WGS sequence"/>
</dbReference>
<protein>
    <submittedName>
        <fullName evidence="1">MFS general substrate transporter</fullName>
    </submittedName>
</protein>